<dbReference type="Proteomes" id="UP000316759">
    <property type="component" value="Unassembled WGS sequence"/>
</dbReference>
<gene>
    <name evidence="2" type="ORF">FGIG_03756</name>
</gene>
<proteinExistence type="predicted"/>
<dbReference type="AlphaFoldDB" id="A0A504YUG5"/>
<keyword evidence="1" id="KW-0732">Signal</keyword>
<name>A0A504YUG5_FASGI</name>
<dbReference type="OrthoDB" id="6272748at2759"/>
<comment type="caution">
    <text evidence="2">The sequence shown here is derived from an EMBL/GenBank/DDBJ whole genome shotgun (WGS) entry which is preliminary data.</text>
</comment>
<dbReference type="EMBL" id="SUNJ01003606">
    <property type="protein sequence ID" value="TPP65114.1"/>
    <property type="molecule type" value="Genomic_DNA"/>
</dbReference>
<evidence type="ECO:0000313" key="2">
    <source>
        <dbReference type="EMBL" id="TPP65114.1"/>
    </source>
</evidence>
<evidence type="ECO:0000313" key="3">
    <source>
        <dbReference type="Proteomes" id="UP000316759"/>
    </source>
</evidence>
<sequence length="250" mass="29159">MCQIKEWFAMIATVVLSYATTECSKQLTDLEFIEQGKSYCDAHRECFLRGKAKQMIGYMVGEEISLIFKTGGPRNSSWINMHVLLHDDTSEDLWIYGEKPSSFQGDSNVWDIGKLYSTDGRVAFLNKNGKIYGTSDTTAQRSFACGYRQDRRIDWVTRHEAFRYEMKLSLQMHATWHETQSCFDRHVNLTKLKCACRCHLDNICRSFYFNDETKMCLHTLYVDSILMLSDWNVNPLGWKRYARPSWSLSP</sequence>
<evidence type="ECO:0000256" key="1">
    <source>
        <dbReference type="SAM" id="SignalP"/>
    </source>
</evidence>
<organism evidence="2 3">
    <name type="scientific">Fasciola gigantica</name>
    <name type="common">Giant liver fluke</name>
    <dbReference type="NCBI Taxonomy" id="46835"/>
    <lineage>
        <taxon>Eukaryota</taxon>
        <taxon>Metazoa</taxon>
        <taxon>Spiralia</taxon>
        <taxon>Lophotrochozoa</taxon>
        <taxon>Platyhelminthes</taxon>
        <taxon>Trematoda</taxon>
        <taxon>Digenea</taxon>
        <taxon>Plagiorchiida</taxon>
        <taxon>Echinostomata</taxon>
        <taxon>Echinostomatoidea</taxon>
        <taxon>Fasciolidae</taxon>
        <taxon>Fasciola</taxon>
    </lineage>
</organism>
<accession>A0A504YUG5</accession>
<feature type="chain" id="PRO_5021435520" description="Apple domain-containing protein" evidence="1">
    <location>
        <begin position="20"/>
        <end position="250"/>
    </location>
</feature>
<reference evidence="2 3" key="1">
    <citation type="submission" date="2019-04" db="EMBL/GenBank/DDBJ databases">
        <title>Annotation for the trematode Fasciola gigantica.</title>
        <authorList>
            <person name="Choi Y.-J."/>
        </authorList>
    </citation>
    <scope>NUCLEOTIDE SEQUENCE [LARGE SCALE GENOMIC DNA]</scope>
    <source>
        <strain evidence="2">Uganda_cow_1</strain>
    </source>
</reference>
<feature type="signal peptide" evidence="1">
    <location>
        <begin position="1"/>
        <end position="19"/>
    </location>
</feature>
<keyword evidence="3" id="KW-1185">Reference proteome</keyword>
<protein>
    <recommendedName>
        <fullName evidence="4">Apple domain-containing protein</fullName>
    </recommendedName>
</protein>
<evidence type="ECO:0008006" key="4">
    <source>
        <dbReference type="Google" id="ProtNLM"/>
    </source>
</evidence>